<feature type="chain" id="PRO_5033059748" description="HEAT repeat domain-containing protein" evidence="2">
    <location>
        <begin position="20"/>
        <end position="339"/>
    </location>
</feature>
<dbReference type="SMART" id="SM00567">
    <property type="entry name" value="EZ_HEAT"/>
    <property type="match status" value="4"/>
</dbReference>
<proteinExistence type="predicted"/>
<evidence type="ECO:0000256" key="2">
    <source>
        <dbReference type="SAM" id="SignalP"/>
    </source>
</evidence>
<sequence length="339" mass="36553">MKPLNTMVLALLVASSAMSAESPPQQPGAAERAQRAQDAEVRAQAQAQRARDAERARNDRESQRAPTEQESLALAALEGLMAQPPERALPIIKKVLAGSQSTLVKRRALFVLSQLHVPEAQQLLLQASRSGDSALRQEAIRSIGIGGNPESLAALQETYRNGDEAVKEQVLQAWMIAGRKEDVYQAAINARSEAEANQAIRMLGVMGAFNELRKLSDRPNAGSGLIDAYTIGGDLVGLRKIVDGNGDMSIRSEAVRRIGTLHNDASRAALREIYSGTNAPELKEAARQGMLISGDDEGVLALYRSAKTTDEKRELLRTLSMIDGDAALQAIDAALEEKK</sequence>
<dbReference type="SUPFAM" id="SSF48371">
    <property type="entry name" value="ARM repeat"/>
    <property type="match status" value="1"/>
</dbReference>
<dbReference type="Pfam" id="PF13646">
    <property type="entry name" value="HEAT_2"/>
    <property type="match status" value="1"/>
</dbReference>
<dbReference type="InterPro" id="IPR016024">
    <property type="entry name" value="ARM-type_fold"/>
</dbReference>
<evidence type="ECO:0000256" key="1">
    <source>
        <dbReference type="SAM" id="MobiDB-lite"/>
    </source>
</evidence>
<accession>A0A841HL23</accession>
<dbReference type="InterPro" id="IPR011989">
    <property type="entry name" value="ARM-like"/>
</dbReference>
<dbReference type="EMBL" id="JACHHZ010000003">
    <property type="protein sequence ID" value="MBB6093901.1"/>
    <property type="molecule type" value="Genomic_DNA"/>
</dbReference>
<protein>
    <recommendedName>
        <fullName evidence="5">HEAT repeat domain-containing protein</fullName>
    </recommendedName>
</protein>
<feature type="compositionally biased region" description="Basic and acidic residues" evidence="1">
    <location>
        <begin position="32"/>
        <end position="41"/>
    </location>
</feature>
<evidence type="ECO:0000313" key="4">
    <source>
        <dbReference type="Proteomes" id="UP000588068"/>
    </source>
</evidence>
<dbReference type="Gene3D" id="1.25.10.10">
    <property type="entry name" value="Leucine-rich Repeat Variant"/>
    <property type="match status" value="1"/>
</dbReference>
<dbReference type="InterPro" id="IPR004155">
    <property type="entry name" value="PBS_lyase_HEAT"/>
</dbReference>
<gene>
    <name evidence="3" type="ORF">HNQ60_002782</name>
</gene>
<reference evidence="3 4" key="1">
    <citation type="submission" date="2020-08" db="EMBL/GenBank/DDBJ databases">
        <title>Genomic Encyclopedia of Type Strains, Phase IV (KMG-IV): sequencing the most valuable type-strain genomes for metagenomic binning, comparative biology and taxonomic classification.</title>
        <authorList>
            <person name="Goeker M."/>
        </authorList>
    </citation>
    <scope>NUCLEOTIDE SEQUENCE [LARGE SCALE GENOMIC DNA]</scope>
    <source>
        <strain evidence="3 4">DSM 26723</strain>
    </source>
</reference>
<dbReference type="AlphaFoldDB" id="A0A841HL23"/>
<keyword evidence="4" id="KW-1185">Reference proteome</keyword>
<feature type="compositionally biased region" description="Basic and acidic residues" evidence="1">
    <location>
        <begin position="49"/>
        <end position="63"/>
    </location>
</feature>
<evidence type="ECO:0000313" key="3">
    <source>
        <dbReference type="EMBL" id="MBB6093901.1"/>
    </source>
</evidence>
<feature type="region of interest" description="Disordered" evidence="1">
    <location>
        <begin position="17"/>
        <end position="69"/>
    </location>
</feature>
<comment type="caution">
    <text evidence="3">The sequence shown here is derived from an EMBL/GenBank/DDBJ whole genome shotgun (WGS) entry which is preliminary data.</text>
</comment>
<evidence type="ECO:0008006" key="5">
    <source>
        <dbReference type="Google" id="ProtNLM"/>
    </source>
</evidence>
<dbReference type="Proteomes" id="UP000588068">
    <property type="component" value="Unassembled WGS sequence"/>
</dbReference>
<name>A0A841HL23_9GAMM</name>
<feature type="signal peptide" evidence="2">
    <location>
        <begin position="1"/>
        <end position="19"/>
    </location>
</feature>
<dbReference type="RefSeq" id="WP_184332696.1">
    <property type="nucleotide sequence ID" value="NZ_JACHHZ010000003.1"/>
</dbReference>
<keyword evidence="2" id="KW-0732">Signal</keyword>
<organism evidence="3 4">
    <name type="scientific">Povalibacter uvarum</name>
    <dbReference type="NCBI Taxonomy" id="732238"/>
    <lineage>
        <taxon>Bacteria</taxon>
        <taxon>Pseudomonadati</taxon>
        <taxon>Pseudomonadota</taxon>
        <taxon>Gammaproteobacteria</taxon>
        <taxon>Steroidobacterales</taxon>
        <taxon>Steroidobacteraceae</taxon>
        <taxon>Povalibacter</taxon>
    </lineage>
</organism>